<dbReference type="PaxDb" id="35128-Thaps21312"/>
<evidence type="ECO:0000256" key="1">
    <source>
        <dbReference type="SAM" id="MobiDB-lite"/>
    </source>
</evidence>
<dbReference type="InParanoid" id="B8BUK4"/>
<keyword evidence="3" id="KW-1185">Reference proteome</keyword>
<name>B8BUK4_THAPS</name>
<protein>
    <submittedName>
        <fullName evidence="2">Uncharacterized protein</fullName>
    </submittedName>
</protein>
<feature type="region of interest" description="Disordered" evidence="1">
    <location>
        <begin position="268"/>
        <end position="326"/>
    </location>
</feature>
<dbReference type="GeneID" id="7450383"/>
<feature type="compositionally biased region" description="Low complexity" evidence="1">
    <location>
        <begin position="277"/>
        <end position="291"/>
    </location>
</feature>
<dbReference type="HOGENOM" id="CLU_853883_0_0_1"/>
<reference evidence="2 3" key="1">
    <citation type="journal article" date="2004" name="Science">
        <title>The genome of the diatom Thalassiosira pseudonana: ecology, evolution, and metabolism.</title>
        <authorList>
            <person name="Armbrust E.V."/>
            <person name="Berges J.A."/>
            <person name="Bowler C."/>
            <person name="Green B.R."/>
            <person name="Martinez D."/>
            <person name="Putnam N.H."/>
            <person name="Zhou S."/>
            <person name="Allen A.E."/>
            <person name="Apt K.E."/>
            <person name="Bechner M."/>
            <person name="Brzezinski M.A."/>
            <person name="Chaal B.K."/>
            <person name="Chiovitti A."/>
            <person name="Davis A.K."/>
            <person name="Demarest M.S."/>
            <person name="Detter J.C."/>
            <person name="Glavina T."/>
            <person name="Goodstein D."/>
            <person name="Hadi M.Z."/>
            <person name="Hellsten U."/>
            <person name="Hildebrand M."/>
            <person name="Jenkins B.D."/>
            <person name="Jurka J."/>
            <person name="Kapitonov V.V."/>
            <person name="Kroger N."/>
            <person name="Lau W.W."/>
            <person name="Lane T.W."/>
            <person name="Larimer F.W."/>
            <person name="Lippmeier J.C."/>
            <person name="Lucas S."/>
            <person name="Medina M."/>
            <person name="Montsant A."/>
            <person name="Obornik M."/>
            <person name="Parker M.S."/>
            <person name="Palenik B."/>
            <person name="Pazour G.J."/>
            <person name="Richardson P.M."/>
            <person name="Rynearson T.A."/>
            <person name="Saito M.A."/>
            <person name="Schwartz D.C."/>
            <person name="Thamatrakoln K."/>
            <person name="Valentin K."/>
            <person name="Vardi A."/>
            <person name="Wilkerson F.P."/>
            <person name="Rokhsar D.S."/>
        </authorList>
    </citation>
    <scope>NUCLEOTIDE SEQUENCE [LARGE SCALE GENOMIC DNA]</scope>
    <source>
        <strain evidence="2 3">CCMP1335</strain>
    </source>
</reference>
<feature type="compositionally biased region" description="Polar residues" evidence="1">
    <location>
        <begin position="156"/>
        <end position="167"/>
    </location>
</feature>
<feature type="compositionally biased region" description="Polar residues" evidence="1">
    <location>
        <begin position="231"/>
        <end position="240"/>
    </location>
</feature>
<evidence type="ECO:0000313" key="2">
    <source>
        <dbReference type="EMBL" id="EED94773.1"/>
    </source>
</evidence>
<dbReference type="RefSeq" id="XP_002287330.1">
    <property type="nucleotide sequence ID" value="XM_002287294.1"/>
</dbReference>
<feature type="compositionally biased region" description="Basic and acidic residues" evidence="1">
    <location>
        <begin position="168"/>
        <end position="181"/>
    </location>
</feature>
<feature type="region of interest" description="Disordered" evidence="1">
    <location>
        <begin position="1"/>
        <end position="32"/>
    </location>
</feature>
<feature type="compositionally biased region" description="Polar residues" evidence="1">
    <location>
        <begin position="1"/>
        <end position="16"/>
    </location>
</feature>
<sequence length="326" mass="34179">MRVTRSGRSQSPSKQPINDEESFHPSTTESESLTRFAAALTKGMDTLLKNGHGRERAADELLRELVGGAEGEAGCCAPDEDEIFTTMATLGLSLNDATKASTVSAAYRHALRSSRSSSNNNDGGVVGAIDELTSRLENFTTAGGGGSGVAAVDTTSPFVETDTPTINRQRERSRSPGDHPFRRSASAPSSSNAPTGAKVTQQRSSKPKNDGRKQQHQSSSSKGTTRKWGLSDNSHSNNHAQGGDAKCELLQQQSSGEELKVKEIINAKINEDKKPSSTKGSSGGVAAAGSTAGVGGNIRGAKRPSTLRGAVDESQPVKRVRSTSTL</sequence>
<accession>B8BUK4</accession>
<evidence type="ECO:0000313" key="3">
    <source>
        <dbReference type="Proteomes" id="UP000001449"/>
    </source>
</evidence>
<reference evidence="2 3" key="2">
    <citation type="journal article" date="2008" name="Nature">
        <title>The Phaeodactylum genome reveals the evolutionary history of diatom genomes.</title>
        <authorList>
            <person name="Bowler C."/>
            <person name="Allen A.E."/>
            <person name="Badger J.H."/>
            <person name="Grimwood J."/>
            <person name="Jabbari K."/>
            <person name="Kuo A."/>
            <person name="Maheswari U."/>
            <person name="Martens C."/>
            <person name="Maumus F."/>
            <person name="Otillar R.P."/>
            <person name="Rayko E."/>
            <person name="Salamov A."/>
            <person name="Vandepoele K."/>
            <person name="Beszteri B."/>
            <person name="Gruber A."/>
            <person name="Heijde M."/>
            <person name="Katinka M."/>
            <person name="Mock T."/>
            <person name="Valentin K."/>
            <person name="Verret F."/>
            <person name="Berges J.A."/>
            <person name="Brownlee C."/>
            <person name="Cadoret J.P."/>
            <person name="Chiovitti A."/>
            <person name="Choi C.J."/>
            <person name="Coesel S."/>
            <person name="De Martino A."/>
            <person name="Detter J.C."/>
            <person name="Durkin C."/>
            <person name="Falciatore A."/>
            <person name="Fournet J."/>
            <person name="Haruta M."/>
            <person name="Huysman M.J."/>
            <person name="Jenkins B.D."/>
            <person name="Jiroutova K."/>
            <person name="Jorgensen R.E."/>
            <person name="Joubert Y."/>
            <person name="Kaplan A."/>
            <person name="Kroger N."/>
            <person name="Kroth P.G."/>
            <person name="La Roche J."/>
            <person name="Lindquist E."/>
            <person name="Lommer M."/>
            <person name="Martin-Jezequel V."/>
            <person name="Lopez P.J."/>
            <person name="Lucas S."/>
            <person name="Mangogna M."/>
            <person name="McGinnis K."/>
            <person name="Medlin L.K."/>
            <person name="Montsant A."/>
            <person name="Oudot-Le Secq M.P."/>
            <person name="Napoli C."/>
            <person name="Obornik M."/>
            <person name="Parker M.S."/>
            <person name="Petit J.L."/>
            <person name="Porcel B.M."/>
            <person name="Poulsen N."/>
            <person name="Robison M."/>
            <person name="Rychlewski L."/>
            <person name="Rynearson T.A."/>
            <person name="Schmutz J."/>
            <person name="Shapiro H."/>
            <person name="Siaut M."/>
            <person name="Stanley M."/>
            <person name="Sussman M.R."/>
            <person name="Taylor A.R."/>
            <person name="Vardi A."/>
            <person name="von Dassow P."/>
            <person name="Vyverman W."/>
            <person name="Willis A."/>
            <person name="Wyrwicz L.S."/>
            <person name="Rokhsar D.S."/>
            <person name="Weissenbach J."/>
            <person name="Armbrust E.V."/>
            <person name="Green B.R."/>
            <person name="Van de Peer Y."/>
            <person name="Grigoriev I.V."/>
        </authorList>
    </citation>
    <scope>NUCLEOTIDE SEQUENCE [LARGE SCALE GENOMIC DNA]</scope>
    <source>
        <strain evidence="2 3">CCMP1335</strain>
    </source>
</reference>
<feature type="region of interest" description="Disordered" evidence="1">
    <location>
        <begin position="140"/>
        <end position="254"/>
    </location>
</feature>
<proteinExistence type="predicted"/>
<dbReference type="KEGG" id="tps:THAPSDRAFT_21312"/>
<gene>
    <name evidence="2" type="ORF">THAPSDRAFT_21312</name>
</gene>
<feature type="compositionally biased region" description="Low complexity" evidence="1">
    <location>
        <begin position="184"/>
        <end position="194"/>
    </location>
</feature>
<organism evidence="2 3">
    <name type="scientific">Thalassiosira pseudonana</name>
    <name type="common">Marine diatom</name>
    <name type="synonym">Cyclotella nana</name>
    <dbReference type="NCBI Taxonomy" id="35128"/>
    <lineage>
        <taxon>Eukaryota</taxon>
        <taxon>Sar</taxon>
        <taxon>Stramenopiles</taxon>
        <taxon>Ochrophyta</taxon>
        <taxon>Bacillariophyta</taxon>
        <taxon>Coscinodiscophyceae</taxon>
        <taxon>Thalassiosirophycidae</taxon>
        <taxon>Thalassiosirales</taxon>
        <taxon>Thalassiosiraceae</taxon>
        <taxon>Thalassiosira</taxon>
    </lineage>
</organism>
<dbReference type="EMBL" id="CM000639">
    <property type="protein sequence ID" value="EED94773.1"/>
    <property type="molecule type" value="Genomic_DNA"/>
</dbReference>
<dbReference type="Proteomes" id="UP000001449">
    <property type="component" value="Chromosome 2"/>
</dbReference>
<dbReference type="OMA" id="GDHPFRR"/>
<dbReference type="AlphaFoldDB" id="B8BUK4"/>